<evidence type="ECO:0000259" key="1">
    <source>
        <dbReference type="Pfam" id="PF00112"/>
    </source>
</evidence>
<dbReference type="AlphaFoldDB" id="A0A1D1USW6"/>
<dbReference type="Pfam" id="PF00112">
    <property type="entry name" value="Peptidase_C1"/>
    <property type="match status" value="1"/>
</dbReference>
<reference evidence="2 3" key="1">
    <citation type="journal article" date="2016" name="Nat. Commun.">
        <title>Extremotolerant tardigrade genome and improved radiotolerance of human cultured cells by tardigrade-unique protein.</title>
        <authorList>
            <person name="Hashimoto T."/>
            <person name="Horikawa D.D."/>
            <person name="Saito Y."/>
            <person name="Kuwahara H."/>
            <person name="Kozuka-Hata H."/>
            <person name="Shin-I T."/>
            <person name="Minakuchi Y."/>
            <person name="Ohishi K."/>
            <person name="Motoyama A."/>
            <person name="Aizu T."/>
            <person name="Enomoto A."/>
            <person name="Kondo K."/>
            <person name="Tanaka S."/>
            <person name="Hara Y."/>
            <person name="Koshikawa S."/>
            <person name="Sagara H."/>
            <person name="Miura T."/>
            <person name="Yokobori S."/>
            <person name="Miyagawa K."/>
            <person name="Suzuki Y."/>
            <person name="Kubo T."/>
            <person name="Oyama M."/>
            <person name="Kohara Y."/>
            <person name="Fujiyama A."/>
            <person name="Arakawa K."/>
            <person name="Katayama T."/>
            <person name="Toyoda A."/>
            <person name="Kunieda T."/>
        </authorList>
    </citation>
    <scope>NUCLEOTIDE SEQUENCE [LARGE SCALE GENOMIC DNA]</scope>
    <source>
        <strain evidence="2 3">YOKOZUNA-1</strain>
    </source>
</reference>
<comment type="caution">
    <text evidence="2">The sequence shown here is derived from an EMBL/GenBank/DDBJ whole genome shotgun (WGS) entry which is preliminary data.</text>
</comment>
<dbReference type="Proteomes" id="UP000186922">
    <property type="component" value="Unassembled WGS sequence"/>
</dbReference>
<dbReference type="STRING" id="947166.A0A1D1USW6"/>
<feature type="domain" description="Peptidase C1A papain C-terminal" evidence="1">
    <location>
        <begin position="2"/>
        <end position="73"/>
    </location>
</feature>
<dbReference type="InterPro" id="IPR000668">
    <property type="entry name" value="Peptidase_C1A_C"/>
</dbReference>
<dbReference type="EMBL" id="BDGG01000002">
    <property type="protein sequence ID" value="GAU92561.1"/>
    <property type="molecule type" value="Genomic_DNA"/>
</dbReference>
<dbReference type="InterPro" id="IPR038765">
    <property type="entry name" value="Papain-like_cys_pep_sf"/>
</dbReference>
<dbReference type="Gene3D" id="3.90.70.10">
    <property type="entry name" value="Cysteine proteinases"/>
    <property type="match status" value="1"/>
</dbReference>
<dbReference type="OrthoDB" id="65740at2759"/>
<dbReference type="GO" id="GO:0006508">
    <property type="term" value="P:proteolysis"/>
    <property type="evidence" value="ECO:0007669"/>
    <property type="project" value="InterPro"/>
</dbReference>
<protein>
    <recommendedName>
        <fullName evidence="1">Peptidase C1A papain C-terminal domain-containing protein</fullName>
    </recommendedName>
</protein>
<dbReference type="SUPFAM" id="SSF54001">
    <property type="entry name" value="Cysteine proteinases"/>
    <property type="match status" value="1"/>
</dbReference>
<sequence>MEILNLGPVTAGIAADDKSKNLRAHEIYRGPAPDDPNAFKHITHQVRIIGWNKTLDGTPYWIVSNSWGADWGTMVSFMSRWAAMLLE</sequence>
<name>A0A1D1USW6_RAMVA</name>
<keyword evidence="3" id="KW-1185">Reference proteome</keyword>
<gene>
    <name evidence="2" type="primary">RvY_04625-1</name>
    <name evidence="2" type="synonym">RvY_04625.1</name>
    <name evidence="2" type="ORF">RvY_04625</name>
</gene>
<evidence type="ECO:0000313" key="2">
    <source>
        <dbReference type="EMBL" id="GAU92561.1"/>
    </source>
</evidence>
<accession>A0A1D1USW6</accession>
<organism evidence="2 3">
    <name type="scientific">Ramazzottius varieornatus</name>
    <name type="common">Water bear</name>
    <name type="synonym">Tardigrade</name>
    <dbReference type="NCBI Taxonomy" id="947166"/>
    <lineage>
        <taxon>Eukaryota</taxon>
        <taxon>Metazoa</taxon>
        <taxon>Ecdysozoa</taxon>
        <taxon>Tardigrada</taxon>
        <taxon>Eutardigrada</taxon>
        <taxon>Parachela</taxon>
        <taxon>Hypsibioidea</taxon>
        <taxon>Ramazzottiidae</taxon>
        <taxon>Ramazzottius</taxon>
    </lineage>
</organism>
<dbReference type="GO" id="GO:0008234">
    <property type="term" value="F:cysteine-type peptidase activity"/>
    <property type="evidence" value="ECO:0007669"/>
    <property type="project" value="InterPro"/>
</dbReference>
<proteinExistence type="predicted"/>
<evidence type="ECO:0000313" key="3">
    <source>
        <dbReference type="Proteomes" id="UP000186922"/>
    </source>
</evidence>